<evidence type="ECO:0000256" key="5">
    <source>
        <dbReference type="ARBA" id="ARBA00022490"/>
    </source>
</evidence>
<comment type="subcellular location">
    <subcellularLocation>
        <location evidence="2">Cytoplasm</location>
    </subcellularLocation>
    <subcellularLocation>
        <location evidence="1">Nucleus</location>
    </subcellularLocation>
</comment>
<comment type="caution">
    <text evidence="10">The sequence shown here is derived from an EMBL/GenBank/DDBJ whole genome shotgun (WGS) entry which is preliminary data.</text>
</comment>
<sequence length="442" mass="49573">MLRSDAAQHLVSLLSNETDSLASVLDQFDELFDFNDRIWALTACSLLVLDGLLDHKQQFVAIWLLYSEYDLSSCPSSLDSNSQSEKSESIKITSHPYFSVFKSIFDCFSSKPNIFSPQTCSLVTCILAQENLDFISQVPILKIYGKNFTFPQPKVFWTEDSKASERLSPVLITSNFDQNSNSINANTSINDFPYIVDNSESNMVMSHNEVIVEILQDDSFFSNFEPILIRPVPDISPIFQSELKYVDSPENPPFLLDEGLMANSRQIAIEMLKKAVIKKLRSSESDSLINQLKKDDGSIIDDAKIPNAKISGLIENNSEVAKYVIQNLIPKKPSVLKILAGIEVSAASVDVVRHILTTVPEESTKEFTDNYIANATKSILSIKDNPTMLRKARIFSKMIGFIVQNGYNLSSSSIFEMNSFCEEPKIRDLKEAKDINEILLSP</sequence>
<evidence type="ECO:0000256" key="3">
    <source>
        <dbReference type="ARBA" id="ARBA00008030"/>
    </source>
</evidence>
<evidence type="ECO:0000256" key="9">
    <source>
        <dbReference type="ARBA" id="ARBA00023242"/>
    </source>
</evidence>
<comment type="similarity">
    <text evidence="3">Belongs to the CNOT11 family.</text>
</comment>
<name>A0ABR2KRZ2_9EUKA</name>
<keyword evidence="8" id="KW-0804">Transcription</keyword>
<keyword evidence="9" id="KW-0539">Nucleus</keyword>
<accession>A0ABR2KRZ2</accession>
<dbReference type="EMBL" id="JAPFFF010000003">
    <property type="protein sequence ID" value="KAK8893598.1"/>
    <property type="molecule type" value="Genomic_DNA"/>
</dbReference>
<evidence type="ECO:0000256" key="4">
    <source>
        <dbReference type="ARBA" id="ARBA00014872"/>
    </source>
</evidence>
<organism evidence="10 11">
    <name type="scientific">Tritrichomonas musculus</name>
    <dbReference type="NCBI Taxonomy" id="1915356"/>
    <lineage>
        <taxon>Eukaryota</taxon>
        <taxon>Metamonada</taxon>
        <taxon>Parabasalia</taxon>
        <taxon>Tritrichomonadida</taxon>
        <taxon>Tritrichomonadidae</taxon>
        <taxon>Tritrichomonas</taxon>
    </lineage>
</organism>
<keyword evidence="6" id="KW-0805">Transcription regulation</keyword>
<dbReference type="Proteomes" id="UP001470230">
    <property type="component" value="Unassembled WGS sequence"/>
</dbReference>
<evidence type="ECO:0000256" key="1">
    <source>
        <dbReference type="ARBA" id="ARBA00004123"/>
    </source>
</evidence>
<evidence type="ECO:0000256" key="7">
    <source>
        <dbReference type="ARBA" id="ARBA00023158"/>
    </source>
</evidence>
<evidence type="ECO:0000256" key="6">
    <source>
        <dbReference type="ARBA" id="ARBA00023015"/>
    </source>
</evidence>
<keyword evidence="5" id="KW-0963">Cytoplasm</keyword>
<evidence type="ECO:0000313" key="10">
    <source>
        <dbReference type="EMBL" id="KAK8893598.1"/>
    </source>
</evidence>
<dbReference type="Pfam" id="PF10155">
    <property type="entry name" value="CNOT11"/>
    <property type="match status" value="1"/>
</dbReference>
<evidence type="ECO:0000313" key="11">
    <source>
        <dbReference type="Proteomes" id="UP001470230"/>
    </source>
</evidence>
<protein>
    <recommendedName>
        <fullName evidence="4">CCR4-NOT transcription complex subunit 11</fullName>
    </recommendedName>
</protein>
<reference evidence="10 11" key="1">
    <citation type="submission" date="2024-04" db="EMBL/GenBank/DDBJ databases">
        <title>Tritrichomonas musculus Genome.</title>
        <authorList>
            <person name="Alves-Ferreira E."/>
            <person name="Grigg M."/>
            <person name="Lorenzi H."/>
            <person name="Galac M."/>
        </authorList>
    </citation>
    <scope>NUCLEOTIDE SEQUENCE [LARGE SCALE GENOMIC DNA]</scope>
    <source>
        <strain evidence="10 11">EAF2021</strain>
    </source>
</reference>
<evidence type="ECO:0000256" key="2">
    <source>
        <dbReference type="ARBA" id="ARBA00004496"/>
    </source>
</evidence>
<keyword evidence="7" id="KW-0943">RNA-mediated gene silencing</keyword>
<proteinExistence type="inferred from homology"/>
<gene>
    <name evidence="10" type="ORF">M9Y10_022022</name>
</gene>
<keyword evidence="11" id="KW-1185">Reference proteome</keyword>
<dbReference type="InterPro" id="IPR019312">
    <property type="entry name" value="CNOT11"/>
</dbReference>
<dbReference type="PANTHER" id="PTHR15975">
    <property type="entry name" value="CCR4-NOT TRANSCRIPTION COMPLEX SUBUNIT 11"/>
    <property type="match status" value="1"/>
</dbReference>
<dbReference type="PANTHER" id="PTHR15975:SF0">
    <property type="entry name" value="CCR4-NOT TRANSCRIPTION COMPLEX SUBUNIT 11"/>
    <property type="match status" value="1"/>
</dbReference>
<evidence type="ECO:0000256" key="8">
    <source>
        <dbReference type="ARBA" id="ARBA00023163"/>
    </source>
</evidence>